<accession>A0A4C1TWY5</accession>
<reference evidence="1 2" key="1">
    <citation type="journal article" date="2019" name="Commun. Biol.">
        <title>The bagworm genome reveals a unique fibroin gene that provides high tensile strength.</title>
        <authorList>
            <person name="Kono N."/>
            <person name="Nakamura H."/>
            <person name="Ohtoshi R."/>
            <person name="Tomita M."/>
            <person name="Numata K."/>
            <person name="Arakawa K."/>
        </authorList>
    </citation>
    <scope>NUCLEOTIDE SEQUENCE [LARGE SCALE GENOMIC DNA]</scope>
</reference>
<comment type="caution">
    <text evidence="1">The sequence shown here is derived from an EMBL/GenBank/DDBJ whole genome shotgun (WGS) entry which is preliminary data.</text>
</comment>
<protein>
    <submittedName>
        <fullName evidence="1">Uncharacterized protein</fullName>
    </submittedName>
</protein>
<sequence length="440" mass="48625">MTESALQSGRGSSDVIATTKINFVKKTELPAMIQSNKISNCDETDVSVVPKSPFATGKKQVGVLTSAERDRIITIDVYFNSARTYLPPMFIYPTKRMKPELPQGAPPNSWAEYSDSGRITAKFFLKRFRKFVKLTNSSKANLVMFILADFIAAEATDIELDAGKKPEADTFSTASTVAISEQTLTVTPSVTSSAPHAQTATCTAINSAINTSPQPNAGTPTLAQQTTGKNMKSEFSPHEHVNRHHEDRAHTDIQTDTTKLVEYWHAGPLVSRTYETINPASGVIEYPFLYPTGVIFVLRVYVAGVGTSHFSRSRVTGEDLNGCKGVIGIQWYGGAGGRGTPNSEPALRIGALQTPKMEMDTTHVKGRKGEWMRQMTEWYLQDTNKNKDRQTKRWEDNMKKIAGTEWTRTVKGRTKWKALEEAFVEGQAGKEKLVSDKITS</sequence>
<evidence type="ECO:0000313" key="1">
    <source>
        <dbReference type="EMBL" id="GBP18500.1"/>
    </source>
</evidence>
<name>A0A4C1TWY5_EUMVA</name>
<keyword evidence="2" id="KW-1185">Reference proteome</keyword>
<dbReference type="Proteomes" id="UP000299102">
    <property type="component" value="Unassembled WGS sequence"/>
</dbReference>
<dbReference type="AlphaFoldDB" id="A0A4C1TWY5"/>
<dbReference type="EMBL" id="BGZK01000098">
    <property type="protein sequence ID" value="GBP18500.1"/>
    <property type="molecule type" value="Genomic_DNA"/>
</dbReference>
<evidence type="ECO:0000313" key="2">
    <source>
        <dbReference type="Proteomes" id="UP000299102"/>
    </source>
</evidence>
<proteinExistence type="predicted"/>
<gene>
    <name evidence="1" type="ORF">EVAR_12961_1</name>
</gene>
<dbReference type="OrthoDB" id="10659707at2759"/>
<organism evidence="1 2">
    <name type="scientific">Eumeta variegata</name>
    <name type="common">Bagworm moth</name>
    <name type="synonym">Eumeta japonica</name>
    <dbReference type="NCBI Taxonomy" id="151549"/>
    <lineage>
        <taxon>Eukaryota</taxon>
        <taxon>Metazoa</taxon>
        <taxon>Ecdysozoa</taxon>
        <taxon>Arthropoda</taxon>
        <taxon>Hexapoda</taxon>
        <taxon>Insecta</taxon>
        <taxon>Pterygota</taxon>
        <taxon>Neoptera</taxon>
        <taxon>Endopterygota</taxon>
        <taxon>Lepidoptera</taxon>
        <taxon>Glossata</taxon>
        <taxon>Ditrysia</taxon>
        <taxon>Tineoidea</taxon>
        <taxon>Psychidae</taxon>
        <taxon>Oiketicinae</taxon>
        <taxon>Eumeta</taxon>
    </lineage>
</organism>